<dbReference type="GO" id="GO:0005886">
    <property type="term" value="C:plasma membrane"/>
    <property type="evidence" value="ECO:0007669"/>
    <property type="project" value="UniProtKB-SubCell"/>
</dbReference>
<keyword evidence="5 8" id="KW-1133">Transmembrane helix</keyword>
<gene>
    <name evidence="8 9" type="primary">secE</name>
    <name evidence="9" type="ORF">DWB61_03350</name>
</gene>
<feature type="transmembrane region" description="Helical" evidence="8">
    <location>
        <begin position="30"/>
        <end position="51"/>
    </location>
</feature>
<evidence type="ECO:0000256" key="7">
    <source>
        <dbReference type="ARBA" id="ARBA00023136"/>
    </source>
</evidence>
<keyword evidence="10" id="KW-1185">Reference proteome</keyword>
<evidence type="ECO:0000256" key="1">
    <source>
        <dbReference type="ARBA" id="ARBA00004370"/>
    </source>
</evidence>
<comment type="subcellular location">
    <subcellularLocation>
        <location evidence="8">Cell membrane</location>
        <topology evidence="8">Single-pass membrane protein</topology>
    </subcellularLocation>
    <subcellularLocation>
        <location evidence="1">Membrane</location>
    </subcellularLocation>
</comment>
<dbReference type="Gene3D" id="1.20.5.1030">
    <property type="entry name" value="Preprotein translocase secy subunit"/>
    <property type="match status" value="1"/>
</dbReference>
<dbReference type="GO" id="GO:0008320">
    <property type="term" value="F:protein transmembrane transporter activity"/>
    <property type="evidence" value="ECO:0007669"/>
    <property type="project" value="UniProtKB-UniRule"/>
</dbReference>
<comment type="function">
    <text evidence="8">Essential subunit of the Sec protein translocation channel SecYEG. Clamps together the 2 halves of SecY. May contact the channel plug during translocation.</text>
</comment>
<dbReference type="GO" id="GO:0043952">
    <property type="term" value="P:protein transport by the Sec complex"/>
    <property type="evidence" value="ECO:0007669"/>
    <property type="project" value="UniProtKB-UniRule"/>
</dbReference>
<proteinExistence type="inferred from homology"/>
<name>A0A425Y6W0_9BACT</name>
<accession>A0A425Y6W0</accession>
<dbReference type="NCBIfam" id="TIGR00964">
    <property type="entry name" value="secE_bact"/>
    <property type="match status" value="1"/>
</dbReference>
<evidence type="ECO:0000256" key="6">
    <source>
        <dbReference type="ARBA" id="ARBA00023010"/>
    </source>
</evidence>
<dbReference type="GO" id="GO:0065002">
    <property type="term" value="P:intracellular protein transmembrane transport"/>
    <property type="evidence" value="ECO:0007669"/>
    <property type="project" value="UniProtKB-UniRule"/>
</dbReference>
<evidence type="ECO:0000313" key="10">
    <source>
        <dbReference type="Proteomes" id="UP000285794"/>
    </source>
</evidence>
<dbReference type="HAMAP" id="MF_00422">
    <property type="entry name" value="SecE"/>
    <property type="match status" value="1"/>
</dbReference>
<dbReference type="AlphaFoldDB" id="A0A425Y6W0"/>
<keyword evidence="6 8" id="KW-0811">Translocation</keyword>
<evidence type="ECO:0000256" key="8">
    <source>
        <dbReference type="HAMAP-Rule" id="MF_00422"/>
    </source>
</evidence>
<comment type="caution">
    <text evidence="9">The sequence shown here is derived from an EMBL/GenBank/DDBJ whole genome shotgun (WGS) entry which is preliminary data.</text>
</comment>
<dbReference type="GO" id="GO:0006605">
    <property type="term" value="P:protein targeting"/>
    <property type="evidence" value="ECO:0007669"/>
    <property type="project" value="UniProtKB-UniRule"/>
</dbReference>
<keyword evidence="2 8" id="KW-0813">Transport</keyword>
<evidence type="ECO:0000256" key="2">
    <source>
        <dbReference type="ARBA" id="ARBA00022448"/>
    </source>
</evidence>
<evidence type="ECO:0000256" key="5">
    <source>
        <dbReference type="ARBA" id="ARBA00022989"/>
    </source>
</evidence>
<organism evidence="9 10">
    <name type="scientific">Ancylomarina euxinus</name>
    <dbReference type="NCBI Taxonomy" id="2283627"/>
    <lineage>
        <taxon>Bacteria</taxon>
        <taxon>Pseudomonadati</taxon>
        <taxon>Bacteroidota</taxon>
        <taxon>Bacteroidia</taxon>
        <taxon>Marinilabiliales</taxon>
        <taxon>Marinifilaceae</taxon>
        <taxon>Ancylomarina</taxon>
    </lineage>
</organism>
<dbReference type="GO" id="GO:0009306">
    <property type="term" value="P:protein secretion"/>
    <property type="evidence" value="ECO:0007669"/>
    <property type="project" value="UniProtKB-UniRule"/>
</dbReference>
<dbReference type="Pfam" id="PF00584">
    <property type="entry name" value="SecE"/>
    <property type="match status" value="1"/>
</dbReference>
<dbReference type="EMBL" id="QQWG01000002">
    <property type="protein sequence ID" value="RRG24161.1"/>
    <property type="molecule type" value="Genomic_DNA"/>
</dbReference>
<comment type="subunit">
    <text evidence="8">Component of the Sec protein translocase complex. Heterotrimer consisting of SecY, SecE and SecG subunits. The heterotrimers can form oligomers, although 1 heterotrimer is thought to be able to translocate proteins. Interacts with the ribosome. Interacts with SecDF, and other proteins may be involved. Interacts with SecA.</text>
</comment>
<dbReference type="RefSeq" id="WP_125029471.1">
    <property type="nucleotide sequence ID" value="NZ_JAPXVP010000002.1"/>
</dbReference>
<keyword evidence="8" id="KW-1003">Cell membrane</keyword>
<evidence type="ECO:0000313" key="9">
    <source>
        <dbReference type="EMBL" id="RRG24161.1"/>
    </source>
</evidence>
<dbReference type="InterPro" id="IPR001901">
    <property type="entry name" value="Translocase_SecE/Sec61-g"/>
</dbReference>
<keyword evidence="7 8" id="KW-0472">Membrane</keyword>
<dbReference type="InterPro" id="IPR005807">
    <property type="entry name" value="SecE_bac"/>
</dbReference>
<keyword evidence="3 8" id="KW-0812">Transmembrane</keyword>
<comment type="similarity">
    <text evidence="8">Belongs to the SecE/SEC61-gamma family.</text>
</comment>
<sequence length="63" mass="7218">MKLVNYIKDVYTELTQKVSWPTWSELQSSAIVVMIASAIIATAIFVMDLGFKNLMDTVYSMFY</sequence>
<keyword evidence="4 8" id="KW-0653">Protein transport</keyword>
<dbReference type="InterPro" id="IPR038379">
    <property type="entry name" value="SecE_sf"/>
</dbReference>
<dbReference type="Proteomes" id="UP000285794">
    <property type="component" value="Unassembled WGS sequence"/>
</dbReference>
<protein>
    <recommendedName>
        <fullName evidence="8">Protein translocase subunit SecE</fullName>
    </recommendedName>
</protein>
<reference evidence="9 10" key="1">
    <citation type="submission" date="2018-07" db="EMBL/GenBank/DDBJ databases">
        <title>Draft genome sequence of Ancylomarina sp. M1P.</title>
        <authorList>
            <person name="Yadav S."/>
            <person name="Villanueva L."/>
            <person name="Damste J.S.S."/>
        </authorList>
    </citation>
    <scope>NUCLEOTIDE SEQUENCE [LARGE SCALE GENOMIC DNA]</scope>
    <source>
        <strain evidence="9 10">M1P</strain>
    </source>
</reference>
<evidence type="ECO:0000256" key="4">
    <source>
        <dbReference type="ARBA" id="ARBA00022927"/>
    </source>
</evidence>
<evidence type="ECO:0000256" key="3">
    <source>
        <dbReference type="ARBA" id="ARBA00022692"/>
    </source>
</evidence>